<accession>A0A1V3WTF6</accession>
<evidence type="ECO:0000313" key="4">
    <source>
        <dbReference type="Proteomes" id="UP000189229"/>
    </source>
</evidence>
<dbReference type="EMBL" id="MVBN01000004">
    <property type="protein sequence ID" value="OOK75043.1"/>
    <property type="molecule type" value="Genomic_DNA"/>
</dbReference>
<dbReference type="GeneID" id="79382795"/>
<dbReference type="Proteomes" id="UP000188532">
    <property type="component" value="Unassembled WGS sequence"/>
</dbReference>
<organism evidence="1 4">
    <name type="scientific">Mycobacterium kansasii</name>
    <dbReference type="NCBI Taxonomy" id="1768"/>
    <lineage>
        <taxon>Bacteria</taxon>
        <taxon>Bacillati</taxon>
        <taxon>Actinomycetota</taxon>
        <taxon>Actinomycetes</taxon>
        <taxon>Mycobacteriales</taxon>
        <taxon>Mycobacteriaceae</taxon>
        <taxon>Mycobacterium</taxon>
    </lineage>
</organism>
<evidence type="ECO:0000313" key="1">
    <source>
        <dbReference type="EMBL" id="OOK70220.1"/>
    </source>
</evidence>
<dbReference type="RefSeq" id="WP_023368053.1">
    <property type="nucleotide sequence ID" value="NZ_BLYZ01000002.1"/>
</dbReference>
<evidence type="ECO:0000313" key="3">
    <source>
        <dbReference type="Proteomes" id="UP000188532"/>
    </source>
</evidence>
<gene>
    <name evidence="2" type="ORF">BZL29_4524</name>
    <name evidence="1" type="ORF">BZL30_6542</name>
</gene>
<name>A0A1V3WTF6_MYCKA</name>
<comment type="caution">
    <text evidence="1">The sequence shown here is derived from an EMBL/GenBank/DDBJ whole genome shotgun (WGS) entry which is preliminary data.</text>
</comment>
<reference evidence="3 4" key="1">
    <citation type="submission" date="2017-02" db="EMBL/GenBank/DDBJ databases">
        <title>Complete genome sequences of Mycobacterium kansasii strains isolated from rhesus macaques.</title>
        <authorList>
            <person name="Panda A."/>
            <person name="Nagaraj S."/>
            <person name="Zhao X."/>
            <person name="Tettelin H."/>
            <person name="Detolla L.J."/>
        </authorList>
    </citation>
    <scope>NUCLEOTIDE SEQUENCE [LARGE SCALE GENOMIC DNA]</scope>
    <source>
        <strain evidence="2 3">11-3469</strain>
        <strain evidence="1 4">11-3813</strain>
    </source>
</reference>
<protein>
    <submittedName>
        <fullName evidence="1">Uncharacterized protein</fullName>
    </submittedName>
</protein>
<dbReference type="AlphaFoldDB" id="A0A1V3WTF6"/>
<sequence length="44" mass="4751">MPDDSYGDAVLGAGPVRHNVPDRCSLSDLRVAVVGHELARECSW</sequence>
<proteinExistence type="predicted"/>
<dbReference type="EMBL" id="MVBM01000006">
    <property type="protein sequence ID" value="OOK70220.1"/>
    <property type="molecule type" value="Genomic_DNA"/>
</dbReference>
<dbReference type="Proteomes" id="UP000189229">
    <property type="component" value="Unassembled WGS sequence"/>
</dbReference>
<evidence type="ECO:0000313" key="2">
    <source>
        <dbReference type="EMBL" id="OOK75043.1"/>
    </source>
</evidence>